<name>A0ABS2NQM5_9FIRM</name>
<evidence type="ECO:0000256" key="3">
    <source>
        <dbReference type="ARBA" id="ARBA00022840"/>
    </source>
</evidence>
<comment type="function">
    <text evidence="6">Binds and transfers iron-sulfur (Fe-S) clusters to target apoproteins. Can hydrolyze ATP.</text>
</comment>
<keyword evidence="4 6" id="KW-0408">Iron</keyword>
<keyword evidence="5 6" id="KW-0411">Iron-sulfur</keyword>
<keyword evidence="3 6" id="KW-0067">ATP-binding</keyword>
<dbReference type="Pfam" id="PF10609">
    <property type="entry name" value="ParA"/>
    <property type="match status" value="1"/>
</dbReference>
<keyword evidence="1 6" id="KW-0479">Metal-binding</keyword>
<evidence type="ECO:0000256" key="6">
    <source>
        <dbReference type="HAMAP-Rule" id="MF_02040"/>
    </source>
</evidence>
<dbReference type="InterPro" id="IPR027417">
    <property type="entry name" value="P-loop_NTPase"/>
</dbReference>
<comment type="caution">
    <text evidence="7">The sequence shown here is derived from an EMBL/GenBank/DDBJ whole genome shotgun (WGS) entry which is preliminary data.</text>
</comment>
<dbReference type="InterPro" id="IPR044304">
    <property type="entry name" value="NUBPL-like"/>
</dbReference>
<dbReference type="RefSeq" id="WP_204402259.1">
    <property type="nucleotide sequence ID" value="NZ_JAFBEE010000011.1"/>
</dbReference>
<comment type="subunit">
    <text evidence="6">Homodimer.</text>
</comment>
<dbReference type="HAMAP" id="MF_02040">
    <property type="entry name" value="Mrp_NBP35"/>
    <property type="match status" value="1"/>
</dbReference>
<comment type="similarity">
    <text evidence="6">Belongs to the Mrp/NBP35 ATP-binding proteins family.</text>
</comment>
<dbReference type="EMBL" id="JAFBEE010000011">
    <property type="protein sequence ID" value="MBM7615263.1"/>
    <property type="molecule type" value="Genomic_DNA"/>
</dbReference>
<evidence type="ECO:0000256" key="1">
    <source>
        <dbReference type="ARBA" id="ARBA00022723"/>
    </source>
</evidence>
<dbReference type="InterPro" id="IPR019591">
    <property type="entry name" value="Mrp/NBP35_ATP-bd"/>
</dbReference>
<dbReference type="PROSITE" id="PS01215">
    <property type="entry name" value="MRP"/>
    <property type="match status" value="1"/>
</dbReference>
<feature type="binding site" evidence="6">
    <location>
        <begin position="40"/>
        <end position="47"/>
    </location>
    <ligand>
        <name>ATP</name>
        <dbReference type="ChEBI" id="CHEBI:30616"/>
    </ligand>
</feature>
<organism evidence="7 8">
    <name type="scientific">Alkaliphilus hydrothermalis</name>
    <dbReference type="NCBI Taxonomy" id="1482730"/>
    <lineage>
        <taxon>Bacteria</taxon>
        <taxon>Bacillati</taxon>
        <taxon>Bacillota</taxon>
        <taxon>Clostridia</taxon>
        <taxon>Peptostreptococcales</taxon>
        <taxon>Natronincolaceae</taxon>
        <taxon>Alkaliphilus</taxon>
    </lineage>
</organism>
<protein>
    <recommendedName>
        <fullName evidence="6">Iron-sulfur cluster carrier protein</fullName>
    </recommendedName>
</protein>
<evidence type="ECO:0000313" key="7">
    <source>
        <dbReference type="EMBL" id="MBM7615263.1"/>
    </source>
</evidence>
<evidence type="ECO:0000256" key="4">
    <source>
        <dbReference type="ARBA" id="ARBA00023004"/>
    </source>
</evidence>
<dbReference type="InterPro" id="IPR033756">
    <property type="entry name" value="YlxH/NBP35"/>
</dbReference>
<keyword evidence="2 6" id="KW-0547">Nucleotide-binding</keyword>
<dbReference type="SUPFAM" id="SSF52540">
    <property type="entry name" value="P-loop containing nucleoside triphosphate hydrolases"/>
    <property type="match status" value="1"/>
</dbReference>
<dbReference type="CDD" id="cd02037">
    <property type="entry name" value="Mrp_NBP35"/>
    <property type="match status" value="1"/>
</dbReference>
<evidence type="ECO:0000313" key="8">
    <source>
        <dbReference type="Proteomes" id="UP001314796"/>
    </source>
</evidence>
<dbReference type="Proteomes" id="UP001314796">
    <property type="component" value="Unassembled WGS sequence"/>
</dbReference>
<proteinExistence type="inferred from homology"/>
<dbReference type="Gene3D" id="3.40.50.300">
    <property type="entry name" value="P-loop containing nucleotide triphosphate hydrolases"/>
    <property type="match status" value="1"/>
</dbReference>
<reference evidence="7 8" key="1">
    <citation type="submission" date="2021-01" db="EMBL/GenBank/DDBJ databases">
        <title>Genomic Encyclopedia of Type Strains, Phase IV (KMG-IV): sequencing the most valuable type-strain genomes for metagenomic binning, comparative biology and taxonomic classification.</title>
        <authorList>
            <person name="Goeker M."/>
        </authorList>
    </citation>
    <scope>NUCLEOTIDE SEQUENCE [LARGE SCALE GENOMIC DNA]</scope>
    <source>
        <strain evidence="7 8">DSM 25890</strain>
    </source>
</reference>
<dbReference type="PANTHER" id="PTHR42961">
    <property type="entry name" value="IRON-SULFUR PROTEIN NUBPL"/>
    <property type="match status" value="1"/>
</dbReference>
<dbReference type="PANTHER" id="PTHR42961:SF2">
    <property type="entry name" value="IRON-SULFUR PROTEIN NUBPL"/>
    <property type="match status" value="1"/>
</dbReference>
<evidence type="ECO:0000256" key="5">
    <source>
        <dbReference type="ARBA" id="ARBA00023014"/>
    </source>
</evidence>
<keyword evidence="6" id="KW-0378">Hydrolase</keyword>
<sequence>MEKCQGCNYYQNGKCGTSTCIVEEGNPLNKIKHVIGIMSGKGGVGKSTVTALLANALKKNGNQVGILDGDITGPSIAKIFGIKGPVLNSENGVIPAETENKVKIMSMNLLLPKESDPVIWRGPVVAGVINQFWNDVIWGELDYLLIDLPPGTGDVALTVMQSIPVDGIIMVTSPQSLVHMIVKKGIKMTQKMDKKILGVIENMSYVQPPGYPEPYYLFGKGKTEEVVKQLGLEFLGGFPIEKEMVELADQGAIHKYDNQLFKQLADKVETTIK</sequence>
<accession>A0ABS2NQM5</accession>
<evidence type="ECO:0000256" key="2">
    <source>
        <dbReference type="ARBA" id="ARBA00022741"/>
    </source>
</evidence>
<gene>
    <name evidence="7" type="ORF">JOC73_001832</name>
</gene>
<dbReference type="InterPro" id="IPR000808">
    <property type="entry name" value="Mrp-like_CS"/>
</dbReference>
<keyword evidence="8" id="KW-1185">Reference proteome</keyword>